<evidence type="ECO:0000313" key="1">
    <source>
        <dbReference type="EMBL" id="SMQ12316.1"/>
    </source>
</evidence>
<dbReference type="EMBL" id="FXUV02000021">
    <property type="protein sequence ID" value="SNB67521.1"/>
    <property type="molecule type" value="Genomic_DNA"/>
</dbReference>
<evidence type="ECO:0000313" key="3">
    <source>
        <dbReference type="Proteomes" id="UP000215450"/>
    </source>
</evidence>
<sequence length="35" mass="3933">MNNRSLKTHLVKFKVNVAAQSHIQIQSSLKPESTP</sequence>
<reference evidence="2 3" key="2">
    <citation type="submission" date="2017-06" db="EMBL/GenBank/DDBJ databases">
        <authorList>
            <person name="Kim H.J."/>
            <person name="Triplett B.A."/>
        </authorList>
    </citation>
    <scope>NUCLEOTIDE SEQUENCE [LARGE SCALE GENOMIC DNA]</scope>
    <source>
        <strain evidence="2">Kingella_eburonensis</strain>
    </source>
</reference>
<dbReference type="EMBL" id="FXUV01000019">
    <property type="protein sequence ID" value="SMQ12316.1"/>
    <property type="molecule type" value="Genomic_DNA"/>
</dbReference>
<protein>
    <submittedName>
        <fullName evidence="2">Uncharacterized protein</fullName>
    </submittedName>
</protein>
<gene>
    <name evidence="2" type="ORF">KEBURONENSIS_00199</name>
</gene>
<dbReference type="Proteomes" id="UP000215450">
    <property type="component" value="Unassembled WGS sequence"/>
</dbReference>
<reference evidence="1" key="1">
    <citation type="submission" date="2017-05" db="EMBL/GenBank/DDBJ databases">
        <authorList>
            <person name="Song R."/>
            <person name="Chenine A.L."/>
            <person name="Ruprecht R.M."/>
        </authorList>
    </citation>
    <scope>NUCLEOTIDE SEQUENCE</scope>
    <source>
        <strain evidence="1">Kingella_eburonensis</strain>
    </source>
</reference>
<dbReference type="AlphaFoldDB" id="A0A238TDB2"/>
<accession>A0A238TDB2</accession>
<proteinExistence type="predicted"/>
<organism evidence="2 3">
    <name type="scientific">Kingella negevensis</name>
    <dbReference type="NCBI Taxonomy" id="1522312"/>
    <lineage>
        <taxon>Bacteria</taxon>
        <taxon>Pseudomonadati</taxon>
        <taxon>Pseudomonadota</taxon>
        <taxon>Betaproteobacteria</taxon>
        <taxon>Neisseriales</taxon>
        <taxon>Neisseriaceae</taxon>
        <taxon>Kingella</taxon>
    </lineage>
</organism>
<evidence type="ECO:0000313" key="2">
    <source>
        <dbReference type="EMBL" id="SNB67521.1"/>
    </source>
</evidence>
<name>A0A238TDB2_9NEIS</name>
<keyword evidence="3" id="KW-1185">Reference proteome</keyword>